<evidence type="ECO:0000259" key="10">
    <source>
        <dbReference type="PROSITE" id="PS50893"/>
    </source>
</evidence>
<dbReference type="InterPro" id="IPR043686">
    <property type="entry name" value="Uup"/>
</dbReference>
<dbReference type="GO" id="GO:0016887">
    <property type="term" value="F:ATP hydrolysis activity"/>
    <property type="evidence" value="ECO:0007669"/>
    <property type="project" value="InterPro"/>
</dbReference>
<reference evidence="11" key="1">
    <citation type="submission" date="2020-04" db="EMBL/GenBank/DDBJ databases">
        <authorList>
            <person name="Zhang T."/>
        </authorList>
    </citation>
    <scope>NUCLEOTIDE SEQUENCE</scope>
    <source>
        <strain evidence="11">HKST-UBA02</strain>
    </source>
</reference>
<evidence type="ECO:0000256" key="2">
    <source>
        <dbReference type="ARBA" id="ARBA00022737"/>
    </source>
</evidence>
<protein>
    <submittedName>
        <fullName evidence="11">ATP-binding cassette domain-containing protein</fullName>
    </submittedName>
</protein>
<comment type="caution">
    <text evidence="11">The sequence shown here is derived from an EMBL/GenBank/DDBJ whole genome shotgun (WGS) entry which is preliminary data.</text>
</comment>
<dbReference type="SUPFAM" id="SSF52540">
    <property type="entry name" value="P-loop containing nucleoside triphosphate hydrolases"/>
    <property type="match status" value="2"/>
</dbReference>
<dbReference type="InterPro" id="IPR032781">
    <property type="entry name" value="ABC_tran_Xtn"/>
</dbReference>
<dbReference type="EMBL" id="JAGQHS010000114">
    <property type="protein sequence ID" value="MCA9757701.1"/>
    <property type="molecule type" value="Genomic_DNA"/>
</dbReference>
<dbReference type="PANTHER" id="PTHR42855">
    <property type="entry name" value="ABC TRANSPORTER ATP-BINDING SUBUNIT"/>
    <property type="match status" value="1"/>
</dbReference>
<name>A0A956SEQ2_UNCEI</name>
<keyword evidence="6 11" id="KW-0067">ATP-binding</keyword>
<dbReference type="InterPro" id="IPR003439">
    <property type="entry name" value="ABC_transporter-like_ATP-bd"/>
</dbReference>
<dbReference type="PROSITE" id="PS50893">
    <property type="entry name" value="ABC_TRANSPORTER_2"/>
    <property type="match status" value="2"/>
</dbReference>
<dbReference type="CDD" id="cd03221">
    <property type="entry name" value="ABCF_EF-3"/>
    <property type="match status" value="1"/>
</dbReference>
<dbReference type="PANTHER" id="PTHR42855:SF1">
    <property type="entry name" value="ABC TRANSPORTER DOMAIN-CONTAINING PROTEIN"/>
    <property type="match status" value="1"/>
</dbReference>
<dbReference type="Pfam" id="PF12848">
    <property type="entry name" value="ABC_tran_Xtn"/>
    <property type="match status" value="1"/>
</dbReference>
<evidence type="ECO:0000256" key="5">
    <source>
        <dbReference type="ARBA" id="ARBA00022801"/>
    </source>
</evidence>
<keyword evidence="2" id="KW-0677">Repeat</keyword>
<feature type="region of interest" description="Disordered" evidence="9">
    <location>
        <begin position="541"/>
        <end position="595"/>
    </location>
</feature>
<keyword evidence="7" id="KW-0238">DNA-binding</keyword>
<accession>A0A956SEQ2</accession>
<dbReference type="Proteomes" id="UP000739538">
    <property type="component" value="Unassembled WGS sequence"/>
</dbReference>
<dbReference type="PROSITE" id="PS00211">
    <property type="entry name" value="ABC_TRANSPORTER_1"/>
    <property type="match status" value="1"/>
</dbReference>
<keyword evidence="8" id="KW-0234">DNA repair</keyword>
<dbReference type="HAMAP" id="MF_00848">
    <property type="entry name" value="Uup"/>
    <property type="match status" value="1"/>
</dbReference>
<dbReference type="Gene3D" id="3.40.50.300">
    <property type="entry name" value="P-loop containing nucleotide triphosphate hydrolases"/>
    <property type="match status" value="2"/>
</dbReference>
<reference evidence="11" key="2">
    <citation type="journal article" date="2021" name="Microbiome">
        <title>Successional dynamics and alternative stable states in a saline activated sludge microbial community over 9 years.</title>
        <authorList>
            <person name="Wang Y."/>
            <person name="Ye J."/>
            <person name="Ju F."/>
            <person name="Liu L."/>
            <person name="Boyd J.A."/>
            <person name="Deng Y."/>
            <person name="Parks D.H."/>
            <person name="Jiang X."/>
            <person name="Yin X."/>
            <person name="Woodcroft B.J."/>
            <person name="Tyson G.W."/>
            <person name="Hugenholtz P."/>
            <person name="Polz M.F."/>
            <person name="Zhang T."/>
        </authorList>
    </citation>
    <scope>NUCLEOTIDE SEQUENCE</scope>
    <source>
        <strain evidence="11">HKST-UBA02</strain>
    </source>
</reference>
<dbReference type="AlphaFoldDB" id="A0A956SEQ2"/>
<dbReference type="Gene3D" id="1.10.287.380">
    <property type="entry name" value="Valyl-tRNA synthetase, C-terminal domain"/>
    <property type="match status" value="1"/>
</dbReference>
<evidence type="ECO:0000256" key="7">
    <source>
        <dbReference type="ARBA" id="ARBA00023125"/>
    </source>
</evidence>
<evidence type="ECO:0000256" key="3">
    <source>
        <dbReference type="ARBA" id="ARBA00022741"/>
    </source>
</evidence>
<gene>
    <name evidence="11" type="ORF">KDA27_18010</name>
</gene>
<dbReference type="Pfam" id="PF16326">
    <property type="entry name" value="ABC_tran_CTD"/>
    <property type="match status" value="1"/>
</dbReference>
<dbReference type="InterPro" id="IPR051309">
    <property type="entry name" value="ABCF_ATPase"/>
</dbReference>
<dbReference type="InterPro" id="IPR017871">
    <property type="entry name" value="ABC_transporter-like_CS"/>
</dbReference>
<feature type="domain" description="ABC transporter" evidence="10">
    <location>
        <begin position="4"/>
        <end position="220"/>
    </location>
</feature>
<dbReference type="FunFam" id="3.40.50.300:FF:000011">
    <property type="entry name" value="Putative ABC transporter ATP-binding component"/>
    <property type="match status" value="1"/>
</dbReference>
<evidence type="ECO:0000256" key="1">
    <source>
        <dbReference type="ARBA" id="ARBA00022490"/>
    </source>
</evidence>
<dbReference type="InterPro" id="IPR037118">
    <property type="entry name" value="Val-tRNA_synth_C_sf"/>
</dbReference>
<feature type="non-terminal residue" evidence="11">
    <location>
        <position position="628"/>
    </location>
</feature>
<feature type="compositionally biased region" description="Low complexity" evidence="9">
    <location>
        <begin position="308"/>
        <end position="317"/>
    </location>
</feature>
<dbReference type="InterPro" id="IPR027417">
    <property type="entry name" value="P-loop_NTPase"/>
</dbReference>
<evidence type="ECO:0000313" key="11">
    <source>
        <dbReference type="EMBL" id="MCA9757701.1"/>
    </source>
</evidence>
<feature type="domain" description="ABC transporter" evidence="10">
    <location>
        <begin position="327"/>
        <end position="549"/>
    </location>
</feature>
<keyword evidence="1" id="KW-0963">Cytoplasm</keyword>
<dbReference type="GO" id="GO:0006281">
    <property type="term" value="P:DNA repair"/>
    <property type="evidence" value="ECO:0007669"/>
    <property type="project" value="InterPro"/>
</dbReference>
<dbReference type="NCBIfam" id="NF000355">
    <property type="entry name" value="ribo_prot_ABC_F"/>
    <property type="match status" value="1"/>
</dbReference>
<keyword evidence="4" id="KW-0227">DNA damage</keyword>
<dbReference type="GO" id="GO:0005524">
    <property type="term" value="F:ATP binding"/>
    <property type="evidence" value="ECO:0007669"/>
    <property type="project" value="UniProtKB-KW"/>
</dbReference>
<keyword evidence="3" id="KW-0547">Nucleotide-binding</keyword>
<sequence>MPLLGLNGVSLTYTGHPILDGVSLQIEEGDRIGLLGRNGAGKSSLLRVLEGVQDVDSGDVFRPSGIRVAGLQQDVPAQVHSTVHDYLLSVAARYPEEQSWQIETRIDQVMVEMSLEGSADVDTLSAGSKRRVLLAHALVQDPDILLLDEPTNHLDIETIDHLESVLQRRRGALVFVTHDRSFLRRIATRILDLDRGVLRSYPGNYDAYLERREAELEVEANQAALFDKKLAQEEAWVRRGIRARRTRNEGRVRALLAMREERRARREETGRVKAQLQEAEKSGRIVLRTVGLAYAYDEADSNTRPHAGADAADSSSATRPTEAPKSADANEVIAAGSADGSLCEIVRDFDFTLQRGDRIGIIGPNGSGKTTLLRLLLGELTPKSGTVTHGARLEVAHFEQLHDVLDDSKSVRENLSDGRESVRVGGAEKHVVGYLRDFLFTPEQIQGPVTKLSGGERKRLQLAIVLSRPCNVLVLDEPTNDLDLETLELIEELLLEFEGTLLVVSHDRSFLDNVVTSTIVFEGQGEWKEYAGGFTDWQRQVSESGGGARDARKKKSGAKAASGSGGENGSAEGPLEAKKAAPANANRRKLSYGETRELDALPERIEQLESEKGTLVQLMGTPEFYKMR</sequence>
<dbReference type="InterPro" id="IPR032524">
    <property type="entry name" value="ABC_tran_C"/>
</dbReference>
<evidence type="ECO:0000256" key="6">
    <source>
        <dbReference type="ARBA" id="ARBA00022840"/>
    </source>
</evidence>
<evidence type="ECO:0000256" key="8">
    <source>
        <dbReference type="ARBA" id="ARBA00023204"/>
    </source>
</evidence>
<organism evidence="11 12">
    <name type="scientific">Eiseniibacteriota bacterium</name>
    <dbReference type="NCBI Taxonomy" id="2212470"/>
    <lineage>
        <taxon>Bacteria</taxon>
        <taxon>Candidatus Eiseniibacteriota</taxon>
    </lineage>
</organism>
<dbReference type="GO" id="GO:0003677">
    <property type="term" value="F:DNA binding"/>
    <property type="evidence" value="ECO:0007669"/>
    <property type="project" value="InterPro"/>
</dbReference>
<feature type="region of interest" description="Disordered" evidence="9">
    <location>
        <begin position="301"/>
        <end position="329"/>
    </location>
</feature>
<dbReference type="SMART" id="SM00382">
    <property type="entry name" value="AAA"/>
    <property type="match status" value="2"/>
</dbReference>
<keyword evidence="5" id="KW-0378">Hydrolase</keyword>
<proteinExistence type="inferred from homology"/>
<dbReference type="InterPro" id="IPR003593">
    <property type="entry name" value="AAA+_ATPase"/>
</dbReference>
<evidence type="ECO:0000256" key="9">
    <source>
        <dbReference type="SAM" id="MobiDB-lite"/>
    </source>
</evidence>
<evidence type="ECO:0000313" key="12">
    <source>
        <dbReference type="Proteomes" id="UP000739538"/>
    </source>
</evidence>
<dbReference type="Pfam" id="PF00005">
    <property type="entry name" value="ABC_tran"/>
    <property type="match status" value="2"/>
</dbReference>
<evidence type="ECO:0000256" key="4">
    <source>
        <dbReference type="ARBA" id="ARBA00022763"/>
    </source>
</evidence>